<proteinExistence type="predicted"/>
<dbReference type="EMBL" id="PJMY01000002">
    <property type="protein sequence ID" value="PKV99586.1"/>
    <property type="molecule type" value="Genomic_DNA"/>
</dbReference>
<sequence>MPAPKAPWEIHDHVTRENERIARERRERTGR</sequence>
<dbReference type="AlphaFoldDB" id="A0A2N3X0D4"/>
<protein>
    <submittedName>
        <fullName evidence="2">Uncharacterized protein</fullName>
    </submittedName>
</protein>
<evidence type="ECO:0000256" key="1">
    <source>
        <dbReference type="SAM" id="MobiDB-lite"/>
    </source>
</evidence>
<dbReference type="Proteomes" id="UP000233750">
    <property type="component" value="Unassembled WGS sequence"/>
</dbReference>
<organism evidence="2 3">
    <name type="scientific">Amycolatopsis echigonensis</name>
    <dbReference type="NCBI Taxonomy" id="2576905"/>
    <lineage>
        <taxon>Bacteria</taxon>
        <taxon>Bacillati</taxon>
        <taxon>Actinomycetota</taxon>
        <taxon>Actinomycetes</taxon>
        <taxon>Pseudonocardiales</taxon>
        <taxon>Pseudonocardiaceae</taxon>
        <taxon>Amycolatopsis</taxon>
    </lineage>
</organism>
<evidence type="ECO:0000313" key="2">
    <source>
        <dbReference type="EMBL" id="PKV99586.1"/>
    </source>
</evidence>
<name>A0A2N3X0D4_9PSEU</name>
<evidence type="ECO:0000313" key="3">
    <source>
        <dbReference type="Proteomes" id="UP000233750"/>
    </source>
</evidence>
<reference evidence="2 3" key="1">
    <citation type="submission" date="2017-12" db="EMBL/GenBank/DDBJ databases">
        <title>Sequencing the genomes of 1000 Actinobacteria strains.</title>
        <authorList>
            <person name="Klenk H.-P."/>
        </authorList>
    </citation>
    <scope>NUCLEOTIDE SEQUENCE [LARGE SCALE GENOMIC DNA]</scope>
    <source>
        <strain evidence="2 3">DSM 45165</strain>
    </source>
</reference>
<feature type="compositionally biased region" description="Basic and acidic residues" evidence="1">
    <location>
        <begin position="8"/>
        <end position="31"/>
    </location>
</feature>
<accession>A0A2N3X0D4</accession>
<keyword evidence="3" id="KW-1185">Reference proteome</keyword>
<comment type="caution">
    <text evidence="2">The sequence shown here is derived from an EMBL/GenBank/DDBJ whole genome shotgun (WGS) entry which is preliminary data.</text>
</comment>
<feature type="region of interest" description="Disordered" evidence="1">
    <location>
        <begin position="1"/>
        <end position="31"/>
    </location>
</feature>
<gene>
    <name evidence="2" type="ORF">ATK30_0566</name>
</gene>